<feature type="domain" description="LYR motif-containing protein Cup1-like N-terminal" evidence="1">
    <location>
        <begin position="18"/>
        <end position="108"/>
    </location>
</feature>
<evidence type="ECO:0000313" key="3">
    <source>
        <dbReference type="Proteomes" id="UP000007963"/>
    </source>
</evidence>
<evidence type="ECO:0000259" key="1">
    <source>
        <dbReference type="Pfam" id="PF20263"/>
    </source>
</evidence>
<dbReference type="AlphaFoldDB" id="Q0CIW3"/>
<reference evidence="3" key="1">
    <citation type="submission" date="2005-09" db="EMBL/GenBank/DDBJ databases">
        <title>Annotation of the Aspergillus terreus NIH2624 genome.</title>
        <authorList>
            <person name="Birren B.W."/>
            <person name="Lander E.S."/>
            <person name="Galagan J.E."/>
            <person name="Nusbaum C."/>
            <person name="Devon K."/>
            <person name="Henn M."/>
            <person name="Ma L.-J."/>
            <person name="Jaffe D.B."/>
            <person name="Butler J."/>
            <person name="Alvarez P."/>
            <person name="Gnerre S."/>
            <person name="Grabherr M."/>
            <person name="Kleber M."/>
            <person name="Mauceli E.W."/>
            <person name="Brockman W."/>
            <person name="Rounsley S."/>
            <person name="Young S.K."/>
            <person name="LaButti K."/>
            <person name="Pushparaj V."/>
            <person name="DeCaprio D."/>
            <person name="Crawford M."/>
            <person name="Koehrsen M."/>
            <person name="Engels R."/>
            <person name="Montgomery P."/>
            <person name="Pearson M."/>
            <person name="Howarth C."/>
            <person name="Larson L."/>
            <person name="Luoma S."/>
            <person name="White J."/>
            <person name="Alvarado L."/>
            <person name="Kodira C.D."/>
            <person name="Zeng Q."/>
            <person name="Oleary S."/>
            <person name="Yandava C."/>
            <person name="Denning D.W."/>
            <person name="Nierman W.C."/>
            <person name="Milne T."/>
            <person name="Madden K."/>
        </authorList>
    </citation>
    <scope>NUCLEOTIDE SEQUENCE [LARGE SCALE GENOMIC DNA]</scope>
    <source>
        <strain evidence="3">NIH 2624 / FGSC A1156</strain>
    </source>
</reference>
<dbReference type="OMA" id="QWRHLFR"/>
<evidence type="ECO:0000313" key="2">
    <source>
        <dbReference type="EMBL" id="EAU32915.1"/>
    </source>
</evidence>
<gene>
    <name evidence="2" type="ORF">ATEG_06371</name>
</gene>
<sequence>MLSQHHFGWIPSQQWLHLYRSLLRECSYLPDPIARPYMREYVVDRFRRYADDRRPSFNNDLERHCKLYKTGLEKLKLLERANQGYSRQLEKVLRLAYGRKGRRRKELLDALVPPDVPANTAAVVELIQKPRMYEDGWEPPAILTDLLKSQHNNGVISQLNHRQVKHLEPAIPKTNAWGRPVNMSRRKNIRQQWYMSVLDSLLPPLPDAELEVLEGLVSGRLQWKPPKKRSTSVVSSSQLSLDTEFLTDGPRKDHTFRVYANGRPHNITRRFMTRLWKRVSCLVPRMVLDPTGRKHLFMWDTMRPIPSLHAEVKDEKTNIFEGVDLKGNATRERTKATL</sequence>
<dbReference type="GeneID" id="4322452"/>
<protein>
    <recommendedName>
        <fullName evidence="1">LYR motif-containing protein Cup1-like N-terminal domain-containing protein</fullName>
    </recommendedName>
</protein>
<dbReference type="eggNOG" id="ENOG502S9TZ">
    <property type="taxonomic scope" value="Eukaryota"/>
</dbReference>
<dbReference type="CDD" id="cd20273">
    <property type="entry name" value="Complex1_LYR_unchar"/>
    <property type="match status" value="1"/>
</dbReference>
<name>Q0CIW3_ASPTN</name>
<dbReference type="Pfam" id="PF20263">
    <property type="entry name" value="LYRM2-like"/>
    <property type="match status" value="1"/>
</dbReference>
<dbReference type="Proteomes" id="UP000007963">
    <property type="component" value="Unassembled WGS sequence"/>
</dbReference>
<dbReference type="EMBL" id="CH476602">
    <property type="protein sequence ID" value="EAU32915.1"/>
    <property type="molecule type" value="Genomic_DNA"/>
</dbReference>
<accession>Q0CIW3</accession>
<dbReference type="RefSeq" id="XP_001215549.1">
    <property type="nucleotide sequence ID" value="XM_001215549.1"/>
</dbReference>
<proteinExistence type="predicted"/>
<dbReference type="HOGENOM" id="CLU_037437_1_0_1"/>
<organism evidence="2 3">
    <name type="scientific">Aspergillus terreus (strain NIH 2624 / FGSC A1156)</name>
    <dbReference type="NCBI Taxonomy" id="341663"/>
    <lineage>
        <taxon>Eukaryota</taxon>
        <taxon>Fungi</taxon>
        <taxon>Dikarya</taxon>
        <taxon>Ascomycota</taxon>
        <taxon>Pezizomycotina</taxon>
        <taxon>Eurotiomycetes</taxon>
        <taxon>Eurotiomycetidae</taxon>
        <taxon>Eurotiales</taxon>
        <taxon>Aspergillaceae</taxon>
        <taxon>Aspergillus</taxon>
        <taxon>Aspergillus subgen. Circumdati</taxon>
    </lineage>
</organism>
<dbReference type="InterPro" id="IPR046896">
    <property type="entry name" value="Cup1-like_N"/>
</dbReference>
<dbReference type="OrthoDB" id="5521299at2759"/>
<dbReference type="VEuPathDB" id="FungiDB:ATEG_06371"/>